<keyword evidence="4" id="KW-1185">Reference proteome</keyword>
<dbReference type="InterPro" id="IPR011009">
    <property type="entry name" value="Kinase-like_dom_sf"/>
</dbReference>
<evidence type="ECO:0000259" key="2">
    <source>
        <dbReference type="PROSITE" id="PS50011"/>
    </source>
</evidence>
<evidence type="ECO:0000313" key="4">
    <source>
        <dbReference type="Proteomes" id="UP001318860"/>
    </source>
</evidence>
<reference evidence="3 4" key="1">
    <citation type="journal article" date="2021" name="Comput. Struct. Biotechnol. J.">
        <title>De novo genome assembly of the potent medicinal plant Rehmannia glutinosa using nanopore technology.</title>
        <authorList>
            <person name="Ma L."/>
            <person name="Dong C."/>
            <person name="Song C."/>
            <person name="Wang X."/>
            <person name="Zheng X."/>
            <person name="Niu Y."/>
            <person name="Chen S."/>
            <person name="Feng W."/>
        </authorList>
    </citation>
    <scope>NUCLEOTIDE SEQUENCE [LARGE SCALE GENOMIC DNA]</scope>
    <source>
        <strain evidence="3">DH-2019</strain>
    </source>
</reference>
<dbReference type="Gene3D" id="1.10.510.10">
    <property type="entry name" value="Transferase(Phosphotransferase) domain 1"/>
    <property type="match status" value="1"/>
</dbReference>
<comment type="caution">
    <text evidence="3">The sequence shown here is derived from an EMBL/GenBank/DDBJ whole genome shotgun (WGS) entry which is preliminary data.</text>
</comment>
<dbReference type="Pfam" id="PF07714">
    <property type="entry name" value="PK_Tyr_Ser-Thr"/>
    <property type="match status" value="1"/>
</dbReference>
<evidence type="ECO:0000256" key="1">
    <source>
        <dbReference type="SAM" id="MobiDB-lite"/>
    </source>
</evidence>
<feature type="compositionally biased region" description="Low complexity" evidence="1">
    <location>
        <begin position="107"/>
        <end position="119"/>
    </location>
</feature>
<organism evidence="3 4">
    <name type="scientific">Rehmannia glutinosa</name>
    <name type="common">Chinese foxglove</name>
    <dbReference type="NCBI Taxonomy" id="99300"/>
    <lineage>
        <taxon>Eukaryota</taxon>
        <taxon>Viridiplantae</taxon>
        <taxon>Streptophyta</taxon>
        <taxon>Embryophyta</taxon>
        <taxon>Tracheophyta</taxon>
        <taxon>Spermatophyta</taxon>
        <taxon>Magnoliopsida</taxon>
        <taxon>eudicotyledons</taxon>
        <taxon>Gunneridae</taxon>
        <taxon>Pentapetalae</taxon>
        <taxon>asterids</taxon>
        <taxon>lamiids</taxon>
        <taxon>Lamiales</taxon>
        <taxon>Orobanchaceae</taxon>
        <taxon>Rehmannieae</taxon>
        <taxon>Rehmannia</taxon>
    </lineage>
</organism>
<dbReference type="Gene3D" id="3.30.200.20">
    <property type="entry name" value="Phosphorylase Kinase, domain 1"/>
    <property type="match status" value="1"/>
</dbReference>
<dbReference type="PANTHER" id="PTHR46863:SF1">
    <property type="entry name" value="PROTEIN KINASE SUPERFAMILY PROTEIN"/>
    <property type="match status" value="1"/>
</dbReference>
<gene>
    <name evidence="3" type="ORF">DH2020_016218</name>
</gene>
<feature type="region of interest" description="Disordered" evidence="1">
    <location>
        <begin position="75"/>
        <end position="135"/>
    </location>
</feature>
<dbReference type="InterPro" id="IPR001245">
    <property type="entry name" value="Ser-Thr/Tyr_kinase_cat_dom"/>
</dbReference>
<protein>
    <recommendedName>
        <fullName evidence="2">Protein kinase domain-containing protein</fullName>
    </recommendedName>
</protein>
<name>A0ABR0W6V2_REHGL</name>
<sequence length="505" mass="55636">MVTSAKKIAIPELLLRNMNDFSADKDSLMEWVCHQLPTSGSLRKSIVDCFRGVHGGKASNVVEKIAYEFESKMAARASEPVRNPNSSPRSNSTTPKRSSSKSKTEKPSSSSSSNTPKTPLSYPFHSRSSTSSAAASSSTYRLDSSAATTSVSSRASLASFRDTLPESTQIYDFSEIRAATNNFLGKRLSSASSSSQSWRCVLNGKDVVVFQRKLRKSMSSSDVQRKLTVISKSHYTSIVKLLGVSISGEHIYLVYEFVNGSNLGLCLRNKINPDFTVLSNWMSRMQIATDVAHGLDYIHNTAGLSIDMVHKHVKSSGIIVTEPSFNAKICHFGAAELCGETMEEEKQAAGPGSERQFEGVRGYMSPEFKSTGVATQKSDVYAFGVVILELMTGEEPVRYKLDRTSGNYRLISVIETAREAVEGGGEEAVDGRLRRWVDKRLRDSFPVDVAEKLARVALQCVQEDPDKRPEMKWVAGKISKLYLSSRIWSDRVKVPTEISVSFAPR</sequence>
<feature type="compositionally biased region" description="Low complexity" evidence="1">
    <location>
        <begin position="82"/>
        <end position="97"/>
    </location>
</feature>
<feature type="compositionally biased region" description="Low complexity" evidence="1">
    <location>
        <begin position="126"/>
        <end position="135"/>
    </location>
</feature>
<dbReference type="Proteomes" id="UP001318860">
    <property type="component" value="Unassembled WGS sequence"/>
</dbReference>
<evidence type="ECO:0000313" key="3">
    <source>
        <dbReference type="EMBL" id="KAK6142002.1"/>
    </source>
</evidence>
<feature type="domain" description="Protein kinase" evidence="2">
    <location>
        <begin position="173"/>
        <end position="483"/>
    </location>
</feature>
<proteinExistence type="predicted"/>
<dbReference type="PANTHER" id="PTHR46863">
    <property type="entry name" value="OS09G0572100 PROTEIN"/>
    <property type="match status" value="1"/>
</dbReference>
<dbReference type="PROSITE" id="PS50011">
    <property type="entry name" value="PROTEIN_KINASE_DOM"/>
    <property type="match status" value="1"/>
</dbReference>
<dbReference type="EMBL" id="JABTTQ020000023">
    <property type="protein sequence ID" value="KAK6142002.1"/>
    <property type="molecule type" value="Genomic_DNA"/>
</dbReference>
<accession>A0ABR0W6V2</accession>
<dbReference type="InterPro" id="IPR000719">
    <property type="entry name" value="Prot_kinase_dom"/>
</dbReference>
<dbReference type="SUPFAM" id="SSF56112">
    <property type="entry name" value="Protein kinase-like (PK-like)"/>
    <property type="match status" value="1"/>
</dbReference>